<proteinExistence type="predicted"/>
<dbReference type="RefSeq" id="WP_146581130.1">
    <property type="nucleotide sequence ID" value="NZ_SJPM01000014.1"/>
</dbReference>
<protein>
    <submittedName>
        <fullName evidence="1">Uncharacterized protein</fullName>
    </submittedName>
</protein>
<comment type="caution">
    <text evidence="1">The sequence shown here is derived from an EMBL/GenBank/DDBJ whole genome shotgun (WGS) entry which is preliminary data.</text>
</comment>
<gene>
    <name evidence="1" type="ORF">Pla100_51390</name>
</gene>
<name>A0A5C5ZXJ4_9BACT</name>
<reference evidence="1 2" key="1">
    <citation type="submission" date="2019-02" db="EMBL/GenBank/DDBJ databases">
        <title>Deep-cultivation of Planctomycetes and their phenomic and genomic characterization uncovers novel biology.</title>
        <authorList>
            <person name="Wiegand S."/>
            <person name="Jogler M."/>
            <person name="Boedeker C."/>
            <person name="Pinto D."/>
            <person name="Vollmers J."/>
            <person name="Rivas-Marin E."/>
            <person name="Kohn T."/>
            <person name="Peeters S.H."/>
            <person name="Heuer A."/>
            <person name="Rast P."/>
            <person name="Oberbeckmann S."/>
            <person name="Bunk B."/>
            <person name="Jeske O."/>
            <person name="Meyerdierks A."/>
            <person name="Storesund J.E."/>
            <person name="Kallscheuer N."/>
            <person name="Luecker S."/>
            <person name="Lage O.M."/>
            <person name="Pohl T."/>
            <person name="Merkel B.J."/>
            <person name="Hornburger P."/>
            <person name="Mueller R.-W."/>
            <person name="Bruemmer F."/>
            <person name="Labrenz M."/>
            <person name="Spormann A.M."/>
            <person name="Op Den Camp H."/>
            <person name="Overmann J."/>
            <person name="Amann R."/>
            <person name="Jetten M.S.M."/>
            <person name="Mascher T."/>
            <person name="Medema M.H."/>
            <person name="Devos D.P."/>
            <person name="Kaster A.-K."/>
            <person name="Ovreas L."/>
            <person name="Rohde M."/>
            <person name="Galperin M.Y."/>
            <person name="Jogler C."/>
        </authorList>
    </citation>
    <scope>NUCLEOTIDE SEQUENCE [LARGE SCALE GENOMIC DNA]</scope>
    <source>
        <strain evidence="1 2">Pla100</strain>
    </source>
</reference>
<dbReference type="AlphaFoldDB" id="A0A5C5ZXJ4"/>
<sequence>MNVQCYEIETLICGLLNQPTKDYAKEVQVIAAAWSQLNEDAKRIVLPKILSRAVLEMSTGEITLGLVDDAAEFVREAVEHQTA</sequence>
<evidence type="ECO:0000313" key="2">
    <source>
        <dbReference type="Proteomes" id="UP000316213"/>
    </source>
</evidence>
<dbReference type="EMBL" id="SJPM01000014">
    <property type="protein sequence ID" value="TWT91697.1"/>
    <property type="molecule type" value="Genomic_DNA"/>
</dbReference>
<accession>A0A5C5ZXJ4</accession>
<dbReference type="Proteomes" id="UP000316213">
    <property type="component" value="Unassembled WGS sequence"/>
</dbReference>
<organism evidence="1 2">
    <name type="scientific">Neorhodopirellula pilleata</name>
    <dbReference type="NCBI Taxonomy" id="2714738"/>
    <lineage>
        <taxon>Bacteria</taxon>
        <taxon>Pseudomonadati</taxon>
        <taxon>Planctomycetota</taxon>
        <taxon>Planctomycetia</taxon>
        <taxon>Pirellulales</taxon>
        <taxon>Pirellulaceae</taxon>
        <taxon>Neorhodopirellula</taxon>
    </lineage>
</organism>
<keyword evidence="2" id="KW-1185">Reference proteome</keyword>
<evidence type="ECO:0000313" key="1">
    <source>
        <dbReference type="EMBL" id="TWT91697.1"/>
    </source>
</evidence>